<feature type="region of interest" description="Disordered" evidence="1">
    <location>
        <begin position="285"/>
        <end position="307"/>
    </location>
</feature>
<feature type="non-terminal residue" evidence="2">
    <location>
        <position position="362"/>
    </location>
</feature>
<dbReference type="Proteomes" id="UP001341840">
    <property type="component" value="Unassembled WGS sequence"/>
</dbReference>
<reference evidence="2 3" key="1">
    <citation type="journal article" date="2023" name="Plants (Basel)">
        <title>Bridging the Gap: Combining Genomics and Transcriptomics Approaches to Understand Stylosanthes scabra, an Orphan Legume from the Brazilian Caatinga.</title>
        <authorList>
            <person name="Ferreira-Neto J.R.C."/>
            <person name="da Silva M.D."/>
            <person name="Binneck E."/>
            <person name="de Melo N.F."/>
            <person name="da Silva R.H."/>
            <person name="de Melo A.L.T.M."/>
            <person name="Pandolfi V."/>
            <person name="Bustamante F.O."/>
            <person name="Brasileiro-Vidal A.C."/>
            <person name="Benko-Iseppon A.M."/>
        </authorList>
    </citation>
    <scope>NUCLEOTIDE SEQUENCE [LARGE SCALE GENOMIC DNA]</scope>
    <source>
        <tissue evidence="2">Leaves</tissue>
    </source>
</reference>
<organism evidence="2 3">
    <name type="scientific">Stylosanthes scabra</name>
    <dbReference type="NCBI Taxonomy" id="79078"/>
    <lineage>
        <taxon>Eukaryota</taxon>
        <taxon>Viridiplantae</taxon>
        <taxon>Streptophyta</taxon>
        <taxon>Embryophyta</taxon>
        <taxon>Tracheophyta</taxon>
        <taxon>Spermatophyta</taxon>
        <taxon>Magnoliopsida</taxon>
        <taxon>eudicotyledons</taxon>
        <taxon>Gunneridae</taxon>
        <taxon>Pentapetalae</taxon>
        <taxon>rosids</taxon>
        <taxon>fabids</taxon>
        <taxon>Fabales</taxon>
        <taxon>Fabaceae</taxon>
        <taxon>Papilionoideae</taxon>
        <taxon>50 kb inversion clade</taxon>
        <taxon>dalbergioids sensu lato</taxon>
        <taxon>Dalbergieae</taxon>
        <taxon>Pterocarpus clade</taxon>
        <taxon>Stylosanthes</taxon>
    </lineage>
</organism>
<keyword evidence="3" id="KW-1185">Reference proteome</keyword>
<name>A0ABU6UZY5_9FABA</name>
<dbReference type="EMBL" id="JASCZI010123159">
    <property type="protein sequence ID" value="MED6165153.1"/>
    <property type="molecule type" value="Genomic_DNA"/>
</dbReference>
<proteinExistence type="predicted"/>
<evidence type="ECO:0000313" key="3">
    <source>
        <dbReference type="Proteomes" id="UP001341840"/>
    </source>
</evidence>
<gene>
    <name evidence="2" type="ORF">PIB30_096835</name>
</gene>
<sequence>MPKIKKTSRRQPMEDIIYEAPPQDHSLEKYFTTYDDLNSYLLTFASRKEIPPRYLEISLLNTQNFNTLARILNEQGLMEFVQIRDNYYSDLVGIANSTLSVEFNDENEAEFMFKFKIFKKEFEIGCSELANIWNLHYSSCLFDGKKSLEEWGPNVKQQAFELFNIQRQSRKKVLVNVFSTEMRVLHYLLNYVLMPRSSGHGHVKDEDVITMWTMANDIKINWTYFIVQHMLRFKKGLSTSDFGYVCLWTRIFRYLNIDVSGEEVKRMVPTSVINTRTLHHMGRDLGAQEEEEEQPQEHQAGPPDQPSMRDMMQVLLRIEQNQANMGDKLQSIEQSQELIQQNQARMGRKIRRMEQYLYSEDE</sequence>
<protein>
    <submittedName>
        <fullName evidence="2">Uncharacterized protein</fullName>
    </submittedName>
</protein>
<evidence type="ECO:0000256" key="1">
    <source>
        <dbReference type="SAM" id="MobiDB-lite"/>
    </source>
</evidence>
<comment type="caution">
    <text evidence="2">The sequence shown here is derived from an EMBL/GenBank/DDBJ whole genome shotgun (WGS) entry which is preliminary data.</text>
</comment>
<accession>A0ABU6UZY5</accession>
<evidence type="ECO:0000313" key="2">
    <source>
        <dbReference type="EMBL" id="MED6165153.1"/>
    </source>
</evidence>